<dbReference type="InterPro" id="IPR040050">
    <property type="entry name" value="ZNF830-like"/>
</dbReference>
<dbReference type="GO" id="GO:0008270">
    <property type="term" value="F:zinc ion binding"/>
    <property type="evidence" value="ECO:0007669"/>
    <property type="project" value="UniProtKB-KW"/>
</dbReference>
<dbReference type="GO" id="GO:0005681">
    <property type="term" value="C:spliceosomal complex"/>
    <property type="evidence" value="ECO:0007669"/>
    <property type="project" value="InterPro"/>
</dbReference>
<dbReference type="Proteomes" id="UP000036987">
    <property type="component" value="Unassembled WGS sequence"/>
</dbReference>
<accession>A0A0K9Q452</accession>
<evidence type="ECO:0000313" key="9">
    <source>
        <dbReference type="Proteomes" id="UP000036987"/>
    </source>
</evidence>
<reference evidence="9" key="1">
    <citation type="journal article" date="2016" name="Nature">
        <title>The genome of the seagrass Zostera marina reveals angiosperm adaptation to the sea.</title>
        <authorList>
            <person name="Olsen J.L."/>
            <person name="Rouze P."/>
            <person name="Verhelst B."/>
            <person name="Lin Y.-C."/>
            <person name="Bayer T."/>
            <person name="Collen J."/>
            <person name="Dattolo E."/>
            <person name="De Paoli E."/>
            <person name="Dittami S."/>
            <person name="Maumus F."/>
            <person name="Michel G."/>
            <person name="Kersting A."/>
            <person name="Lauritano C."/>
            <person name="Lohaus R."/>
            <person name="Toepel M."/>
            <person name="Tonon T."/>
            <person name="Vanneste K."/>
            <person name="Amirebrahimi M."/>
            <person name="Brakel J."/>
            <person name="Bostroem C."/>
            <person name="Chovatia M."/>
            <person name="Grimwood J."/>
            <person name="Jenkins J.W."/>
            <person name="Jueterbock A."/>
            <person name="Mraz A."/>
            <person name="Stam W.T."/>
            <person name="Tice H."/>
            <person name="Bornberg-Bauer E."/>
            <person name="Green P.J."/>
            <person name="Pearson G.A."/>
            <person name="Procaccini G."/>
            <person name="Duarte C.M."/>
            <person name="Schmutz J."/>
            <person name="Reusch T.B.H."/>
            <person name="Van de Peer Y."/>
        </authorList>
    </citation>
    <scope>NUCLEOTIDE SEQUENCE [LARGE SCALE GENOMIC DNA]</scope>
    <source>
        <strain evidence="9">cv. Finnish</strain>
    </source>
</reference>
<name>A0A0K9Q452_ZOSMR</name>
<evidence type="ECO:0000256" key="6">
    <source>
        <dbReference type="ARBA" id="ARBA00023242"/>
    </source>
</evidence>
<keyword evidence="9" id="KW-1185">Reference proteome</keyword>
<dbReference type="OrthoDB" id="77607at2759"/>
<keyword evidence="3" id="KW-0863">Zinc-finger</keyword>
<feature type="compositionally biased region" description="Basic and acidic residues" evidence="7">
    <location>
        <begin position="173"/>
        <end position="183"/>
    </location>
</feature>
<organism evidence="8 9">
    <name type="scientific">Zostera marina</name>
    <name type="common">Eelgrass</name>
    <dbReference type="NCBI Taxonomy" id="29655"/>
    <lineage>
        <taxon>Eukaryota</taxon>
        <taxon>Viridiplantae</taxon>
        <taxon>Streptophyta</taxon>
        <taxon>Embryophyta</taxon>
        <taxon>Tracheophyta</taxon>
        <taxon>Spermatophyta</taxon>
        <taxon>Magnoliopsida</taxon>
        <taxon>Liliopsida</taxon>
        <taxon>Zosteraceae</taxon>
        <taxon>Zostera</taxon>
    </lineage>
</organism>
<feature type="region of interest" description="Disordered" evidence="7">
    <location>
        <begin position="148"/>
        <end position="213"/>
    </location>
</feature>
<dbReference type="GO" id="GO:0044773">
    <property type="term" value="P:mitotic DNA damage checkpoint signaling"/>
    <property type="evidence" value="ECO:0000318"/>
    <property type="project" value="GO_Central"/>
</dbReference>
<comment type="subcellular location">
    <subcellularLocation>
        <location evidence="1">Nucleus</location>
    </subcellularLocation>
</comment>
<dbReference type="GO" id="GO:0003676">
    <property type="term" value="F:nucleic acid binding"/>
    <property type="evidence" value="ECO:0007669"/>
    <property type="project" value="InterPro"/>
</dbReference>
<evidence type="ECO:0000256" key="7">
    <source>
        <dbReference type="SAM" id="MobiDB-lite"/>
    </source>
</evidence>
<feature type="compositionally biased region" description="Basic and acidic residues" evidence="7">
    <location>
        <begin position="102"/>
        <end position="126"/>
    </location>
</feature>
<dbReference type="EMBL" id="LFYR01000112">
    <property type="protein sequence ID" value="KMZ75959.1"/>
    <property type="molecule type" value="Genomic_DNA"/>
</dbReference>
<evidence type="ECO:0000256" key="2">
    <source>
        <dbReference type="ARBA" id="ARBA00022723"/>
    </source>
</evidence>
<dbReference type="SUPFAM" id="SSF57667">
    <property type="entry name" value="beta-beta-alpha zinc fingers"/>
    <property type="match status" value="1"/>
</dbReference>
<keyword evidence="5" id="KW-0175">Coiled coil</keyword>
<evidence type="ECO:0000313" key="8">
    <source>
        <dbReference type="EMBL" id="KMZ75959.1"/>
    </source>
</evidence>
<evidence type="ECO:0000256" key="4">
    <source>
        <dbReference type="ARBA" id="ARBA00022833"/>
    </source>
</evidence>
<evidence type="ECO:0000256" key="1">
    <source>
        <dbReference type="ARBA" id="ARBA00004123"/>
    </source>
</evidence>
<feature type="compositionally biased region" description="Polar residues" evidence="7">
    <location>
        <begin position="70"/>
        <end position="79"/>
    </location>
</feature>
<dbReference type="GO" id="GO:0033314">
    <property type="term" value="P:mitotic DNA replication checkpoint signaling"/>
    <property type="evidence" value="ECO:0000318"/>
    <property type="project" value="GO_Central"/>
</dbReference>
<keyword evidence="6" id="KW-0539">Nucleus</keyword>
<dbReference type="GO" id="GO:0033260">
    <property type="term" value="P:nuclear DNA replication"/>
    <property type="evidence" value="ECO:0000318"/>
    <property type="project" value="GO_Central"/>
</dbReference>
<keyword evidence="4" id="KW-0862">Zinc</keyword>
<dbReference type="PANTHER" id="PTHR13278:SF0">
    <property type="entry name" value="ZINC FINGER PROTEIN 830"/>
    <property type="match status" value="1"/>
</dbReference>
<feature type="region of interest" description="Disordered" evidence="7">
    <location>
        <begin position="65"/>
        <end position="132"/>
    </location>
</feature>
<dbReference type="STRING" id="29655.A0A0K9Q452"/>
<proteinExistence type="predicted"/>
<evidence type="ECO:0000256" key="5">
    <source>
        <dbReference type="ARBA" id="ARBA00023054"/>
    </source>
</evidence>
<dbReference type="GO" id="GO:0005634">
    <property type="term" value="C:nucleus"/>
    <property type="evidence" value="ECO:0000318"/>
    <property type="project" value="GO_Central"/>
</dbReference>
<keyword evidence="2" id="KW-0479">Metal-binding</keyword>
<feature type="non-terminal residue" evidence="8">
    <location>
        <position position="256"/>
    </location>
</feature>
<feature type="compositionally biased region" description="Basic and acidic residues" evidence="7">
    <location>
        <begin position="81"/>
        <end position="93"/>
    </location>
</feature>
<evidence type="ECO:0000256" key="3">
    <source>
        <dbReference type="ARBA" id="ARBA00022771"/>
    </source>
</evidence>
<dbReference type="AlphaFoldDB" id="A0A0K9Q452"/>
<gene>
    <name evidence="8" type="ORF">ZOSMA_109G00530</name>
</gene>
<protein>
    <submittedName>
        <fullName evidence="8">Uncharacterized protein</fullName>
    </submittedName>
</protein>
<dbReference type="InterPro" id="IPR036236">
    <property type="entry name" value="Znf_C2H2_sf"/>
</dbReference>
<sequence>MDSRKALFRKKLREQKQEKRIDSPLVRYNECDQPICRVCTITLKSDSLWPAHQASRKHHEAIENLKANASGKNSVNVTKSDPPKEMKKIKESHPSSTIPADFFDKQEPKRQKTEKIKRVNEQESKRAVGSSIDQGFFEESTAEKVPVNKLGEAAKLPTSKGKSVSGALPEGFFDSKGRKETKSSRQVTQTPKASDGAEIKHTKGALPDGFFDNKDADLRARGIEPVKVDINEAYKEFEKEIHDDLQEVDDRLEEEE</sequence>
<dbReference type="PANTHER" id="PTHR13278">
    <property type="entry name" value="ZINC FINGER PROTEIN 830"/>
    <property type="match status" value="1"/>
</dbReference>
<comment type="caution">
    <text evidence="8">The sequence shown here is derived from an EMBL/GenBank/DDBJ whole genome shotgun (WGS) entry which is preliminary data.</text>
</comment>